<dbReference type="AlphaFoldDB" id="A0A848HNM7"/>
<dbReference type="Proteomes" id="UP000583752">
    <property type="component" value="Unassembled WGS sequence"/>
</dbReference>
<reference evidence="1 2" key="1">
    <citation type="submission" date="2020-04" db="EMBL/GenBank/DDBJ databases">
        <title>Massilia sp. RP-1-19 isolated from soil.</title>
        <authorList>
            <person name="Dahal R.H."/>
        </authorList>
    </citation>
    <scope>NUCLEOTIDE SEQUENCE [LARGE SCALE GENOMIC DNA]</scope>
    <source>
        <strain evidence="1 2">RP-1-19</strain>
    </source>
</reference>
<sequence>MTINEISSIGELVFYLSGLTQRTWTTFELTREIIRLRLPVYASAPLGALIESRRRDDNGALVVTPQPSMSADYVTLLQDEIEELARSSGPRIITDRPAWQRGTAPFQSWDRITAFRAANHRVLDYWEVEQGEWMGQSDEYFFSELIQITADSILYVPSFAIAELLKADSKRQQATMTPTPNQMVGGEAIPTAGTQLIAEESQDNVAPALEKDDAGADPSRDVAVRGITKDQVITAFGRLTKIGLSKALANGKGLFGKGHAKITSGTKGGRHAALWDPVILAVGFYENYRAPRAHLNRVFTDNHFLAPWREDWQDKAEDLI</sequence>
<dbReference type="RefSeq" id="WP_169468454.1">
    <property type="nucleotide sequence ID" value="NZ_JABBGG010000011.1"/>
</dbReference>
<evidence type="ECO:0000313" key="1">
    <source>
        <dbReference type="EMBL" id="NML62955.1"/>
    </source>
</evidence>
<name>A0A848HNM7_9BURK</name>
<gene>
    <name evidence="1" type="ORF">HHL21_18100</name>
</gene>
<accession>A0A848HNM7</accession>
<keyword evidence="2" id="KW-1185">Reference proteome</keyword>
<comment type="caution">
    <text evidence="1">The sequence shown here is derived from an EMBL/GenBank/DDBJ whole genome shotgun (WGS) entry which is preliminary data.</text>
</comment>
<evidence type="ECO:0000313" key="2">
    <source>
        <dbReference type="Proteomes" id="UP000583752"/>
    </source>
</evidence>
<organism evidence="1 2">
    <name type="scientific">Massilia polaris</name>
    <dbReference type="NCBI Taxonomy" id="2728846"/>
    <lineage>
        <taxon>Bacteria</taxon>
        <taxon>Pseudomonadati</taxon>
        <taxon>Pseudomonadota</taxon>
        <taxon>Betaproteobacteria</taxon>
        <taxon>Burkholderiales</taxon>
        <taxon>Oxalobacteraceae</taxon>
        <taxon>Telluria group</taxon>
        <taxon>Massilia</taxon>
    </lineage>
</organism>
<dbReference type="EMBL" id="JABBGG010000011">
    <property type="protein sequence ID" value="NML62955.1"/>
    <property type="molecule type" value="Genomic_DNA"/>
</dbReference>
<protein>
    <submittedName>
        <fullName evidence="1">Uncharacterized protein</fullName>
    </submittedName>
</protein>
<proteinExistence type="predicted"/>